<dbReference type="EMBL" id="PZZL01000002">
    <property type="protein sequence ID" value="PTM61253.1"/>
    <property type="molecule type" value="Genomic_DNA"/>
</dbReference>
<dbReference type="RefSeq" id="WP_108175462.1">
    <property type="nucleotide sequence ID" value="NZ_PZZL01000002.1"/>
</dbReference>
<dbReference type="OrthoDB" id="8455641at2"/>
<gene>
    <name evidence="1" type="ORF">C8P69_102640</name>
</gene>
<reference evidence="1 2" key="1">
    <citation type="submission" date="2018-04" db="EMBL/GenBank/DDBJ databases">
        <title>Genomic Encyclopedia of Archaeal and Bacterial Type Strains, Phase II (KMG-II): from individual species to whole genera.</title>
        <authorList>
            <person name="Goeker M."/>
        </authorList>
    </citation>
    <scope>NUCLEOTIDE SEQUENCE [LARGE SCALE GENOMIC DNA]</scope>
    <source>
        <strain evidence="1 2">DSM 25521</strain>
    </source>
</reference>
<dbReference type="AlphaFoldDB" id="A0A2T4ZH60"/>
<name>A0A2T4ZH60_9HYPH</name>
<evidence type="ECO:0000313" key="1">
    <source>
        <dbReference type="EMBL" id="PTM61253.1"/>
    </source>
</evidence>
<dbReference type="Proteomes" id="UP000241808">
    <property type="component" value="Unassembled WGS sequence"/>
</dbReference>
<evidence type="ECO:0000313" key="2">
    <source>
        <dbReference type="Proteomes" id="UP000241808"/>
    </source>
</evidence>
<accession>A0A2T4ZH60</accession>
<organism evidence="1 2">
    <name type="scientific">Phreatobacter oligotrophus</name>
    <dbReference type="NCBI Taxonomy" id="1122261"/>
    <lineage>
        <taxon>Bacteria</taxon>
        <taxon>Pseudomonadati</taxon>
        <taxon>Pseudomonadota</taxon>
        <taxon>Alphaproteobacteria</taxon>
        <taxon>Hyphomicrobiales</taxon>
        <taxon>Phreatobacteraceae</taxon>
        <taxon>Phreatobacter</taxon>
    </lineage>
</organism>
<dbReference type="InterPro" id="IPR024064">
    <property type="entry name" value="FdhE-like_sf"/>
</dbReference>
<dbReference type="SUPFAM" id="SSF144020">
    <property type="entry name" value="FdhE-like"/>
    <property type="match status" value="1"/>
</dbReference>
<keyword evidence="2" id="KW-1185">Reference proteome</keyword>
<comment type="caution">
    <text evidence="1">The sequence shown here is derived from an EMBL/GenBank/DDBJ whole genome shotgun (WGS) entry which is preliminary data.</text>
</comment>
<protein>
    <submittedName>
        <fullName evidence="1">Uncharacterized protein</fullName>
    </submittedName>
</protein>
<proteinExistence type="predicted"/>
<sequence length="162" mass="17343">MATTTQHRPAAVQRQQWRAAEALFHPVAAAPATGKVRVVPTGAGDRTGGCPACGSPLPIAPVRSRNRTARAIEHDWHCSACDHDWTTTDAVSVVAGPRYPVGTMVKLVIPYGSRRPPAAPFEVIALRPSENGGMQYRIRSPDESFERIASEGELEPVPGRGA</sequence>